<accession>A0A5C3QQD0</accession>
<gene>
    <name evidence="2" type="ORF">BDV98DRAFT_563719</name>
</gene>
<dbReference type="EMBL" id="ML178819">
    <property type="protein sequence ID" value="TFL04193.1"/>
    <property type="molecule type" value="Genomic_DNA"/>
</dbReference>
<dbReference type="GO" id="GO:0006397">
    <property type="term" value="P:mRNA processing"/>
    <property type="evidence" value="ECO:0007669"/>
    <property type="project" value="UniProtKB-KW"/>
</dbReference>
<evidence type="ECO:0000256" key="1">
    <source>
        <dbReference type="SAM" id="MobiDB-lite"/>
    </source>
</evidence>
<dbReference type="GO" id="GO:0005634">
    <property type="term" value="C:nucleus"/>
    <property type="evidence" value="ECO:0007669"/>
    <property type="project" value="UniProtKB-SubCell"/>
</dbReference>
<feature type="region of interest" description="Disordered" evidence="1">
    <location>
        <begin position="1"/>
        <end position="20"/>
    </location>
</feature>
<organism evidence="2 3">
    <name type="scientific">Pterulicium gracile</name>
    <dbReference type="NCBI Taxonomy" id="1884261"/>
    <lineage>
        <taxon>Eukaryota</taxon>
        <taxon>Fungi</taxon>
        <taxon>Dikarya</taxon>
        <taxon>Basidiomycota</taxon>
        <taxon>Agaricomycotina</taxon>
        <taxon>Agaricomycetes</taxon>
        <taxon>Agaricomycetidae</taxon>
        <taxon>Agaricales</taxon>
        <taxon>Pleurotineae</taxon>
        <taxon>Pterulaceae</taxon>
        <taxon>Pterulicium</taxon>
    </lineage>
</organism>
<feature type="region of interest" description="Disordered" evidence="1">
    <location>
        <begin position="100"/>
        <end position="170"/>
    </location>
</feature>
<reference evidence="2 3" key="1">
    <citation type="journal article" date="2019" name="Nat. Ecol. Evol.">
        <title>Megaphylogeny resolves global patterns of mushroom evolution.</title>
        <authorList>
            <person name="Varga T."/>
            <person name="Krizsan K."/>
            <person name="Foldi C."/>
            <person name="Dima B."/>
            <person name="Sanchez-Garcia M."/>
            <person name="Sanchez-Ramirez S."/>
            <person name="Szollosi G.J."/>
            <person name="Szarkandi J.G."/>
            <person name="Papp V."/>
            <person name="Albert L."/>
            <person name="Andreopoulos W."/>
            <person name="Angelini C."/>
            <person name="Antonin V."/>
            <person name="Barry K.W."/>
            <person name="Bougher N.L."/>
            <person name="Buchanan P."/>
            <person name="Buyck B."/>
            <person name="Bense V."/>
            <person name="Catcheside P."/>
            <person name="Chovatia M."/>
            <person name="Cooper J."/>
            <person name="Damon W."/>
            <person name="Desjardin D."/>
            <person name="Finy P."/>
            <person name="Geml J."/>
            <person name="Haridas S."/>
            <person name="Hughes K."/>
            <person name="Justo A."/>
            <person name="Karasinski D."/>
            <person name="Kautmanova I."/>
            <person name="Kiss B."/>
            <person name="Kocsube S."/>
            <person name="Kotiranta H."/>
            <person name="LaButti K.M."/>
            <person name="Lechner B.E."/>
            <person name="Liimatainen K."/>
            <person name="Lipzen A."/>
            <person name="Lukacs Z."/>
            <person name="Mihaltcheva S."/>
            <person name="Morgado L.N."/>
            <person name="Niskanen T."/>
            <person name="Noordeloos M.E."/>
            <person name="Ohm R.A."/>
            <person name="Ortiz-Santana B."/>
            <person name="Ovrebo C."/>
            <person name="Racz N."/>
            <person name="Riley R."/>
            <person name="Savchenko A."/>
            <person name="Shiryaev A."/>
            <person name="Soop K."/>
            <person name="Spirin V."/>
            <person name="Szebenyi C."/>
            <person name="Tomsovsky M."/>
            <person name="Tulloss R.E."/>
            <person name="Uehling J."/>
            <person name="Grigoriev I.V."/>
            <person name="Vagvolgyi C."/>
            <person name="Papp T."/>
            <person name="Martin F.M."/>
            <person name="Miettinen O."/>
            <person name="Hibbett D.S."/>
            <person name="Nagy L.G."/>
        </authorList>
    </citation>
    <scope>NUCLEOTIDE SEQUENCE [LARGE SCALE GENOMIC DNA]</scope>
    <source>
        <strain evidence="2 3">CBS 309.79</strain>
    </source>
</reference>
<dbReference type="InterPro" id="IPR035979">
    <property type="entry name" value="RBD_domain_sf"/>
</dbReference>
<dbReference type="OrthoDB" id="10065185at2759"/>
<dbReference type="PANTHER" id="PTHR23204">
    <property type="entry name" value="CLEAVAGE AND POLYADENYLATION SPECIFIC FACTOR"/>
    <property type="match status" value="1"/>
</dbReference>
<dbReference type="SUPFAM" id="SSF54928">
    <property type="entry name" value="RNA-binding domain, RBD"/>
    <property type="match status" value="1"/>
</dbReference>
<evidence type="ECO:0000313" key="2">
    <source>
        <dbReference type="EMBL" id="TFL04193.1"/>
    </source>
</evidence>
<evidence type="ECO:0008006" key="4">
    <source>
        <dbReference type="Google" id="ProtNLM"/>
    </source>
</evidence>
<evidence type="ECO:0000313" key="3">
    <source>
        <dbReference type="Proteomes" id="UP000305067"/>
    </source>
</evidence>
<feature type="compositionally biased region" description="Polar residues" evidence="1">
    <location>
        <begin position="124"/>
        <end position="133"/>
    </location>
</feature>
<name>A0A5C3QQD0_9AGAR</name>
<dbReference type="Gene3D" id="3.30.70.330">
    <property type="match status" value="1"/>
</dbReference>
<dbReference type="CDD" id="cd12372">
    <property type="entry name" value="RRM_CFIm68_CFIm59"/>
    <property type="match status" value="1"/>
</dbReference>
<dbReference type="STRING" id="1884261.A0A5C3QQD0"/>
<dbReference type="InterPro" id="IPR012677">
    <property type="entry name" value="Nucleotide-bd_a/b_plait_sf"/>
</dbReference>
<proteinExistence type="predicted"/>
<dbReference type="InterPro" id="IPR034772">
    <property type="entry name" value="CPSF6/7"/>
</dbReference>
<dbReference type="AlphaFoldDB" id="A0A5C3QQD0"/>
<dbReference type="Proteomes" id="UP000305067">
    <property type="component" value="Unassembled WGS sequence"/>
</dbReference>
<protein>
    <recommendedName>
        <fullName evidence="4">RRM domain-containing protein</fullName>
    </recommendedName>
</protein>
<dbReference type="GO" id="GO:0003676">
    <property type="term" value="F:nucleic acid binding"/>
    <property type="evidence" value="ECO:0007669"/>
    <property type="project" value="InterPro"/>
</dbReference>
<feature type="compositionally biased region" description="Polar residues" evidence="1">
    <location>
        <begin position="100"/>
        <end position="109"/>
    </location>
</feature>
<feature type="compositionally biased region" description="Gly residues" evidence="1">
    <location>
        <begin position="135"/>
        <end position="161"/>
    </location>
</feature>
<feature type="compositionally biased region" description="Basic and acidic residues" evidence="1">
    <location>
        <begin position="113"/>
        <end position="123"/>
    </location>
</feature>
<sequence>MGNVVPPSMAMQVSGSGSGSGQDALYLGDLQWWTSDEDIRQVALNVGVNIDHKHITFSEHKVNGKSKGVSWVECGSEDAAATLKAWFDSNDFQNRRATATLSASSTGNPFRTLPKDPPPREGRQFTNPSNSSTGHSGGGGGGGGGRGSYRGGHNNMGGRGGLNSNMNAMRGGQSNMMGMGNMPNMTNIGAMGMGGGMGMGGMGMMGGMPANGMNMGMGMPANMGHFGGAQQMHMRGGMIPQGARGGGMMGRGMGGGY</sequence>
<keyword evidence="3" id="KW-1185">Reference proteome</keyword>